<comment type="caution">
    <text evidence="2">The sequence shown here is derived from an EMBL/GenBank/DDBJ whole genome shotgun (WGS) entry which is preliminary data.</text>
</comment>
<name>A0ABT9YCJ4_9BACI</name>
<accession>A0ABT9YCJ4</accession>
<proteinExistence type="predicted"/>
<dbReference type="InterPro" id="IPR036264">
    <property type="entry name" value="Bact_exopeptidase_dim_dom"/>
</dbReference>
<dbReference type="PIRSF" id="PIRSF005962">
    <property type="entry name" value="Pept_M20D_amidohydro"/>
    <property type="match status" value="1"/>
</dbReference>
<dbReference type="PANTHER" id="PTHR11014:SF63">
    <property type="entry name" value="METALLOPEPTIDASE, PUTATIVE (AFU_ORTHOLOGUE AFUA_6G09600)-RELATED"/>
    <property type="match status" value="1"/>
</dbReference>
<dbReference type="InterPro" id="IPR017439">
    <property type="entry name" value="Amidohydrolase"/>
</dbReference>
<dbReference type="EMBL" id="JAUSUA010000001">
    <property type="protein sequence ID" value="MDQ0205348.1"/>
    <property type="molecule type" value="Genomic_DNA"/>
</dbReference>
<dbReference type="Proteomes" id="UP001225034">
    <property type="component" value="Unassembled WGS sequence"/>
</dbReference>
<dbReference type="Pfam" id="PF01546">
    <property type="entry name" value="Peptidase_M20"/>
    <property type="match status" value="1"/>
</dbReference>
<dbReference type="SUPFAM" id="SSF53187">
    <property type="entry name" value="Zn-dependent exopeptidases"/>
    <property type="match status" value="1"/>
</dbReference>
<dbReference type="RefSeq" id="WP_306978966.1">
    <property type="nucleotide sequence ID" value="NZ_JAUSUA010000001.1"/>
</dbReference>
<organism evidence="2 3">
    <name type="scientific">Alkalicoccobacillus murimartini</name>
    <dbReference type="NCBI Taxonomy" id="171685"/>
    <lineage>
        <taxon>Bacteria</taxon>
        <taxon>Bacillati</taxon>
        <taxon>Bacillota</taxon>
        <taxon>Bacilli</taxon>
        <taxon>Bacillales</taxon>
        <taxon>Bacillaceae</taxon>
        <taxon>Alkalicoccobacillus</taxon>
    </lineage>
</organism>
<dbReference type="InterPro" id="IPR011650">
    <property type="entry name" value="Peptidase_M20_dimer"/>
</dbReference>
<protein>
    <submittedName>
        <fullName evidence="2">Amidohydrolase</fullName>
    </submittedName>
</protein>
<dbReference type="Pfam" id="PF07687">
    <property type="entry name" value="M20_dimer"/>
    <property type="match status" value="1"/>
</dbReference>
<evidence type="ECO:0000313" key="2">
    <source>
        <dbReference type="EMBL" id="MDQ0205348.1"/>
    </source>
</evidence>
<dbReference type="Gene3D" id="3.40.630.10">
    <property type="entry name" value="Zn peptidases"/>
    <property type="match status" value="1"/>
</dbReference>
<sequence length="398" mass="43941">MFKDLVNQYDHTVREWRRHLHQNPELSHKEIHTSAFVCKQLESMGIEHYRTESGYGVIGIINGHLSGATIALRADMDALPIEEKNEVSYRSQTARVMHACGHDAHTAMLLGTASVLQEKKEQVEGKAVLIFQPAEEDAPIGGSEAMMDDPVFLKHKPDVIFGQHVWPDLPVGQFGMMAGPIMGNSDRITIEVNGSGGHASMPHQTVDAIIVANQILSSLQTIVSRNVDPLESAVVTIGTITGGDRYNVIANQVTLEGTVRTFSEDVKQKVKKNLKKISQHVAEGMGATATVHYQDGYPATVNTPEWAAFAEKELIDLYGEQASPHVLPSLGGEDFGRYLLKYPGAYYWLGTAIPERKVQKPLHDPNFDIDEQSLTYGVEFMATLTIQALKHLHKQKGD</sequence>
<keyword evidence="3" id="KW-1185">Reference proteome</keyword>
<dbReference type="SUPFAM" id="SSF55031">
    <property type="entry name" value="Bacterial exopeptidase dimerisation domain"/>
    <property type="match status" value="1"/>
</dbReference>
<reference evidence="2 3" key="1">
    <citation type="submission" date="2023-07" db="EMBL/GenBank/DDBJ databases">
        <title>Genomic Encyclopedia of Type Strains, Phase IV (KMG-IV): sequencing the most valuable type-strain genomes for metagenomic binning, comparative biology and taxonomic classification.</title>
        <authorList>
            <person name="Goeker M."/>
        </authorList>
    </citation>
    <scope>NUCLEOTIDE SEQUENCE [LARGE SCALE GENOMIC DNA]</scope>
    <source>
        <strain evidence="2 3">DSM 19154</strain>
    </source>
</reference>
<dbReference type="PANTHER" id="PTHR11014">
    <property type="entry name" value="PEPTIDASE M20 FAMILY MEMBER"/>
    <property type="match status" value="1"/>
</dbReference>
<evidence type="ECO:0000313" key="3">
    <source>
        <dbReference type="Proteomes" id="UP001225034"/>
    </source>
</evidence>
<dbReference type="InterPro" id="IPR002933">
    <property type="entry name" value="Peptidase_M20"/>
</dbReference>
<evidence type="ECO:0000259" key="1">
    <source>
        <dbReference type="Pfam" id="PF07687"/>
    </source>
</evidence>
<dbReference type="NCBIfam" id="TIGR01891">
    <property type="entry name" value="amidohydrolases"/>
    <property type="match status" value="1"/>
</dbReference>
<dbReference type="Gene3D" id="3.30.70.360">
    <property type="match status" value="1"/>
</dbReference>
<gene>
    <name evidence="2" type="ORF">J2S05_000122</name>
</gene>
<feature type="domain" description="Peptidase M20 dimerisation" evidence="1">
    <location>
        <begin position="187"/>
        <end position="282"/>
    </location>
</feature>